<dbReference type="RefSeq" id="WP_110374651.1">
    <property type="nucleotide sequence ID" value="NZ_CAKNFM010000006.1"/>
</dbReference>
<accession>A0A2V3U950</accession>
<name>A0A2V3U950_9HYPH</name>
<proteinExistence type="predicted"/>
<reference evidence="2 3" key="1">
    <citation type="submission" date="2018-05" db="EMBL/GenBank/DDBJ databases">
        <title>Genomic Encyclopedia of Type Strains, Phase IV (KMG-IV): sequencing the most valuable type-strain genomes for metagenomic binning, comparative biology and taxonomic classification.</title>
        <authorList>
            <person name="Goeker M."/>
        </authorList>
    </citation>
    <scope>NUCLEOTIDE SEQUENCE [LARGE SCALE GENOMIC DNA]</scope>
    <source>
        <strain evidence="2 3">DSM 6462</strain>
    </source>
</reference>
<dbReference type="AlphaFoldDB" id="A0A2V3U950"/>
<evidence type="ECO:0000313" key="2">
    <source>
        <dbReference type="EMBL" id="PXW60335.1"/>
    </source>
</evidence>
<dbReference type="EMBL" id="QJJK01000004">
    <property type="protein sequence ID" value="PXW60335.1"/>
    <property type="molecule type" value="Genomic_DNA"/>
</dbReference>
<comment type="caution">
    <text evidence="2">The sequence shown here is derived from an EMBL/GenBank/DDBJ whole genome shotgun (WGS) entry which is preliminary data.</text>
</comment>
<organism evidence="2 3">
    <name type="scientific">Chelatococcus asaccharovorans</name>
    <dbReference type="NCBI Taxonomy" id="28210"/>
    <lineage>
        <taxon>Bacteria</taxon>
        <taxon>Pseudomonadati</taxon>
        <taxon>Pseudomonadota</taxon>
        <taxon>Alphaproteobacteria</taxon>
        <taxon>Hyphomicrobiales</taxon>
        <taxon>Chelatococcaceae</taxon>
        <taxon>Chelatococcus</taxon>
    </lineage>
</organism>
<dbReference type="Proteomes" id="UP000248021">
    <property type="component" value="Unassembled WGS sequence"/>
</dbReference>
<gene>
    <name evidence="2" type="ORF">C7450_104390</name>
</gene>
<dbReference type="Pfam" id="PF13488">
    <property type="entry name" value="Gly-zipper_Omp"/>
    <property type="match status" value="1"/>
</dbReference>
<dbReference type="InterPro" id="IPR039567">
    <property type="entry name" value="Gly-zipper"/>
</dbReference>
<dbReference type="PROSITE" id="PS51257">
    <property type="entry name" value="PROKAR_LIPOPROTEIN"/>
    <property type="match status" value="1"/>
</dbReference>
<protein>
    <recommendedName>
        <fullName evidence="1">Glycine zipper domain-containing protein</fullName>
    </recommendedName>
</protein>
<evidence type="ECO:0000259" key="1">
    <source>
        <dbReference type="Pfam" id="PF13488"/>
    </source>
</evidence>
<evidence type="ECO:0000313" key="3">
    <source>
        <dbReference type="Proteomes" id="UP000248021"/>
    </source>
</evidence>
<keyword evidence="3" id="KW-1185">Reference proteome</keyword>
<sequence>MKKLLAVGAVALGLAACNPNNPTDRTVGGALIGGGAGALVGGLATGTAGGALAGAAIGGVGGAIVGNATTPRCEYYWYRGRRYQQC</sequence>
<feature type="domain" description="Glycine zipper" evidence="1">
    <location>
        <begin position="28"/>
        <end position="69"/>
    </location>
</feature>